<gene>
    <name evidence="1" type="ORF">FDENT_914</name>
</gene>
<evidence type="ECO:0000313" key="2">
    <source>
        <dbReference type="Proteomes" id="UP000562682"/>
    </source>
</evidence>
<dbReference type="EMBL" id="JAAOAK010000018">
    <property type="protein sequence ID" value="KAF5694786.1"/>
    <property type="molecule type" value="Genomic_DNA"/>
</dbReference>
<evidence type="ECO:0000313" key="1">
    <source>
        <dbReference type="EMBL" id="KAF5694786.1"/>
    </source>
</evidence>
<dbReference type="Proteomes" id="UP000562682">
    <property type="component" value="Unassembled WGS sequence"/>
</dbReference>
<sequence>MQTFIHRILGWADEVESCDQTGHESYYWLSNSSDDCETSNDSFYTASEAASEASTATIGRSGILEPMTSGLLIDTPQQEIAEDGSETVNPHPYLTISTDIAREAIYIYDMMREGVIDDGWNSQSCLLRRSRTLVQDGADFSWRRGWRCDVNYDPQGVEPGDIVVLLTPDCDFVKQIEQGEIVFDQGADLKPVSLLMQTVDPDFSGPEKRLAGRVLAWKVDGSEDSVWMDRQGHAIDRGDPEVIPNIIHLLKTKPKVFDSYVDVKLAYFKSTHKVMLILTDPGQQDLVEYSSFLDSHRSFRHRQKRLATIIPVVKYPRWYNSPTTFLRLVLVETKLGLYLLEVPVFCRGKPSQLFTYVSFSNSEDPANRVGVD</sequence>
<protein>
    <submittedName>
        <fullName evidence="1">Uncharacterized protein</fullName>
    </submittedName>
</protein>
<name>A0A8H5XJN5_9HYPO</name>
<dbReference type="AlphaFoldDB" id="A0A8H5XJN5"/>
<organism evidence="1 2">
    <name type="scientific">Fusarium denticulatum</name>
    <dbReference type="NCBI Taxonomy" id="48507"/>
    <lineage>
        <taxon>Eukaryota</taxon>
        <taxon>Fungi</taxon>
        <taxon>Dikarya</taxon>
        <taxon>Ascomycota</taxon>
        <taxon>Pezizomycotina</taxon>
        <taxon>Sordariomycetes</taxon>
        <taxon>Hypocreomycetidae</taxon>
        <taxon>Hypocreales</taxon>
        <taxon>Nectriaceae</taxon>
        <taxon>Fusarium</taxon>
        <taxon>Fusarium fujikuroi species complex</taxon>
    </lineage>
</organism>
<proteinExistence type="predicted"/>
<reference evidence="1 2" key="1">
    <citation type="submission" date="2020-05" db="EMBL/GenBank/DDBJ databases">
        <title>Identification and distribution of gene clusters putatively required for synthesis of sphingolipid metabolism inhibitors in phylogenetically diverse species of the filamentous fungus Fusarium.</title>
        <authorList>
            <person name="Kim H.-S."/>
            <person name="Busman M."/>
            <person name="Brown D.W."/>
            <person name="Divon H."/>
            <person name="Uhlig S."/>
            <person name="Proctor R.H."/>
        </authorList>
    </citation>
    <scope>NUCLEOTIDE SEQUENCE [LARGE SCALE GENOMIC DNA]</scope>
    <source>
        <strain evidence="1 2">NRRL 25311</strain>
    </source>
</reference>
<accession>A0A8H5XJN5</accession>
<keyword evidence="2" id="KW-1185">Reference proteome</keyword>
<comment type="caution">
    <text evidence="1">The sequence shown here is derived from an EMBL/GenBank/DDBJ whole genome shotgun (WGS) entry which is preliminary data.</text>
</comment>